<comment type="similarity">
    <text evidence="1">Belongs to the AfsR/DnrI/RedD regulatory family.</text>
</comment>
<dbReference type="InterPro" id="IPR011990">
    <property type="entry name" value="TPR-like_helical_dom_sf"/>
</dbReference>
<dbReference type="SUPFAM" id="SSF46894">
    <property type="entry name" value="C-terminal effector domain of the bipartite response regulators"/>
    <property type="match status" value="1"/>
</dbReference>
<dbReference type="OrthoDB" id="9812579at2"/>
<dbReference type="GO" id="GO:0006355">
    <property type="term" value="P:regulation of DNA-templated transcription"/>
    <property type="evidence" value="ECO:0007669"/>
    <property type="project" value="InterPro"/>
</dbReference>
<dbReference type="AlphaFoldDB" id="A0A4U3MPU3"/>
<dbReference type="InterPro" id="IPR016032">
    <property type="entry name" value="Sig_transdc_resp-reg_C-effctor"/>
</dbReference>
<dbReference type="Pfam" id="PF03704">
    <property type="entry name" value="BTAD"/>
    <property type="match status" value="1"/>
</dbReference>
<dbReference type="RefSeq" id="WP_137245516.1">
    <property type="nucleotide sequence ID" value="NZ_SZQA01000002.1"/>
</dbReference>
<dbReference type="GO" id="GO:0000160">
    <property type="term" value="P:phosphorelay signal transduction system"/>
    <property type="evidence" value="ECO:0007669"/>
    <property type="project" value="InterPro"/>
</dbReference>
<dbReference type="InterPro" id="IPR005158">
    <property type="entry name" value="BTAD"/>
</dbReference>
<dbReference type="SUPFAM" id="SSF48452">
    <property type="entry name" value="TPR-like"/>
    <property type="match status" value="2"/>
</dbReference>
<dbReference type="InterPro" id="IPR001867">
    <property type="entry name" value="OmpR/PhoB-type_DNA-bd"/>
</dbReference>
<proteinExistence type="inferred from homology"/>
<evidence type="ECO:0000256" key="1">
    <source>
        <dbReference type="ARBA" id="ARBA00005820"/>
    </source>
</evidence>
<dbReference type="SMART" id="SM00862">
    <property type="entry name" value="Trans_reg_C"/>
    <property type="match status" value="1"/>
</dbReference>
<dbReference type="SMART" id="SM01043">
    <property type="entry name" value="BTAD"/>
    <property type="match status" value="1"/>
</dbReference>
<dbReference type="EMBL" id="SZQA01000002">
    <property type="protein sequence ID" value="TKK90774.1"/>
    <property type="molecule type" value="Genomic_DNA"/>
</dbReference>
<sequence length="945" mass="102220">MTLRIRALGPLDVPGAEALTRSGNPRRLLAALLVRSPGVVAADTLADIVWQGSPPSRADAALQTVVSRLRTQLRAAGLDDVLHTRHPGYALAFDPAWFDVTAFEDLAERGRGLLTTRPREALALLDEGLALWRGGAYAEYAHEEFAMAEVARLTELRLSAWEDRAEAALRLNRPEDALATLDRVIAESPMRERSRGQLMLALYRLGRQVEALGAYRAYRTMLDEELGLEPQQALRDLETRILRHDPALHPREPAEPAPTSLVGRDHLLADLRTRLGRARVVTLTGPGGVGKTRLATEVSEGGPLVDLSSLPAGAEVAGAMLTALGVHLVDGSAPLDRLVDYLRSRETLLVLDNCEHVVESAATAAQAITASCPAVRILATSRLPLGLPVEQIVPVPPLGAEAVELFRLRAAALAPGVDVAGDAAEELCRRLDGIPLAIELAAGRLRVMSPAEILSSGGLLRSSYRQAADRHRTLDAVIDWSYRLLDDDDRRLFARLSVFPGVFTAHDAARVCGLDPVAALDRIGDLVDRSMVVAVAGGDVTAYTMLETLRAFARDRLAESGEEADVRQAHARDLLELVQRGAERIDGAWVAEVDRRFGDIRAAHLWALDHDLTLDLWLIGELADWAEMRMPAELEDWAKAAARRWSETGHPDDEPLAALALGVAAGCARFRSDYEEARRLAGLSLRLLGPDDPFRRFAVFVQAELALLSGDLDEARRLGTDVLRWAEAADDDLRAGYVRATLVLVSAYGGRPEKAVADATAMLDLSRSPVVRGWALYVLGESLLDTDPGRAGHLLAEARSQAVATGDRYCEGVALTSLASVTARHGDPAEAADLYVEVITHWERHGNRLQQWATIRGAAFLLAQCGDLTSALAVLDAVAAQKGATPLYGADADRLRELRARTTGAPPGEPIEDIHRFTVDRLHSSVTTTASPFLAQADRKSQSPA</sequence>
<dbReference type="GO" id="GO:0003677">
    <property type="term" value="F:DNA binding"/>
    <property type="evidence" value="ECO:0007669"/>
    <property type="project" value="UniProtKB-KW"/>
</dbReference>
<feature type="domain" description="OmpR/PhoB-type" evidence="3">
    <location>
        <begin position="17"/>
        <end position="91"/>
    </location>
</feature>
<organism evidence="5 6">
    <name type="scientific">Herbidospora galbida</name>
    <dbReference type="NCBI Taxonomy" id="2575442"/>
    <lineage>
        <taxon>Bacteria</taxon>
        <taxon>Bacillati</taxon>
        <taxon>Actinomycetota</taxon>
        <taxon>Actinomycetes</taxon>
        <taxon>Streptosporangiales</taxon>
        <taxon>Streptosporangiaceae</taxon>
        <taxon>Herbidospora</taxon>
    </lineage>
</organism>
<dbReference type="InterPro" id="IPR036388">
    <property type="entry name" value="WH-like_DNA-bd_sf"/>
</dbReference>
<reference evidence="5 6" key="1">
    <citation type="submission" date="2019-04" db="EMBL/GenBank/DDBJ databases">
        <title>Herbidospora sp. NEAU-GS14.nov., a novel actinomycete isolated from soil.</title>
        <authorList>
            <person name="Han L."/>
        </authorList>
    </citation>
    <scope>NUCLEOTIDE SEQUENCE [LARGE SCALE GENOMIC DNA]</scope>
    <source>
        <strain evidence="5 6">NEAU-GS14</strain>
    </source>
</reference>
<dbReference type="Pfam" id="PF25872">
    <property type="entry name" value="HTH_77"/>
    <property type="match status" value="1"/>
</dbReference>
<evidence type="ECO:0000313" key="5">
    <source>
        <dbReference type="EMBL" id="TKK90774.1"/>
    </source>
</evidence>
<dbReference type="PRINTS" id="PR00364">
    <property type="entry name" value="DISEASERSIST"/>
</dbReference>
<evidence type="ECO:0000259" key="3">
    <source>
        <dbReference type="SMART" id="SM00862"/>
    </source>
</evidence>
<dbReference type="InterPro" id="IPR058852">
    <property type="entry name" value="HTH_77"/>
</dbReference>
<keyword evidence="2" id="KW-0238">DNA-binding</keyword>
<dbReference type="Gene3D" id="1.10.10.10">
    <property type="entry name" value="Winged helix-like DNA-binding domain superfamily/Winged helix DNA-binding domain"/>
    <property type="match status" value="1"/>
</dbReference>
<dbReference type="Gene3D" id="1.25.40.10">
    <property type="entry name" value="Tetratricopeptide repeat domain"/>
    <property type="match status" value="2"/>
</dbReference>
<dbReference type="PANTHER" id="PTHR47691">
    <property type="entry name" value="REGULATOR-RELATED"/>
    <property type="match status" value="1"/>
</dbReference>
<name>A0A4U3MPU3_9ACTN</name>
<feature type="domain" description="Bacterial transcriptional activator" evidence="4">
    <location>
        <begin position="98"/>
        <end position="242"/>
    </location>
</feature>
<dbReference type="InterPro" id="IPR027417">
    <property type="entry name" value="P-loop_NTPase"/>
</dbReference>
<gene>
    <name evidence="5" type="ORF">FDA94_03130</name>
</gene>
<dbReference type="SUPFAM" id="SSF52540">
    <property type="entry name" value="P-loop containing nucleoside triphosphate hydrolases"/>
    <property type="match status" value="1"/>
</dbReference>
<evidence type="ECO:0000313" key="6">
    <source>
        <dbReference type="Proteomes" id="UP000308705"/>
    </source>
</evidence>
<dbReference type="PANTHER" id="PTHR47691:SF3">
    <property type="entry name" value="HTH-TYPE TRANSCRIPTIONAL REGULATOR RV0890C-RELATED"/>
    <property type="match status" value="1"/>
</dbReference>
<comment type="caution">
    <text evidence="5">The sequence shown here is derived from an EMBL/GenBank/DDBJ whole genome shotgun (WGS) entry which is preliminary data.</text>
</comment>
<dbReference type="CDD" id="cd15831">
    <property type="entry name" value="BTAD"/>
    <property type="match status" value="1"/>
</dbReference>
<dbReference type="Pfam" id="PF00486">
    <property type="entry name" value="Trans_reg_C"/>
    <property type="match status" value="1"/>
</dbReference>
<protein>
    <submittedName>
        <fullName evidence="5">AfsR/SARP family transcriptional regulator</fullName>
    </submittedName>
</protein>
<keyword evidence="6" id="KW-1185">Reference proteome</keyword>
<dbReference type="Proteomes" id="UP000308705">
    <property type="component" value="Unassembled WGS sequence"/>
</dbReference>
<accession>A0A4U3MPU3</accession>
<evidence type="ECO:0000256" key="2">
    <source>
        <dbReference type="ARBA" id="ARBA00023125"/>
    </source>
</evidence>
<evidence type="ECO:0000259" key="4">
    <source>
        <dbReference type="SMART" id="SM01043"/>
    </source>
</evidence>